<evidence type="ECO:0000256" key="1">
    <source>
        <dbReference type="PROSITE-ProRule" id="PRU00169"/>
    </source>
</evidence>
<dbReference type="InterPro" id="IPR008327">
    <property type="entry name" value="Sig_transdc_resp-reg_antiterm"/>
</dbReference>
<dbReference type="Pfam" id="PF03861">
    <property type="entry name" value="ANTAR"/>
    <property type="match status" value="1"/>
</dbReference>
<dbReference type="PROSITE" id="PS50921">
    <property type="entry name" value="ANTAR"/>
    <property type="match status" value="1"/>
</dbReference>
<proteinExistence type="predicted"/>
<dbReference type="InterPro" id="IPR005561">
    <property type="entry name" value="ANTAR"/>
</dbReference>
<dbReference type="Gene3D" id="1.10.10.10">
    <property type="entry name" value="Winged helix-like DNA-binding domain superfamily/Winged helix DNA-binding domain"/>
    <property type="match status" value="1"/>
</dbReference>
<feature type="domain" description="ANTAR" evidence="3">
    <location>
        <begin position="131"/>
        <end position="192"/>
    </location>
</feature>
<keyword evidence="5" id="KW-1185">Reference proteome</keyword>
<protein>
    <submittedName>
        <fullName evidence="4">ANTAR domain-containing response regulator</fullName>
    </submittedName>
</protein>
<dbReference type="Gene3D" id="3.40.50.2300">
    <property type="match status" value="1"/>
</dbReference>
<dbReference type="InterPro" id="IPR036388">
    <property type="entry name" value="WH-like_DNA-bd_sf"/>
</dbReference>
<dbReference type="SUPFAM" id="SSF52172">
    <property type="entry name" value="CheY-like"/>
    <property type="match status" value="1"/>
</dbReference>
<accession>A0ABV7FNP5</accession>
<dbReference type="CDD" id="cd00156">
    <property type="entry name" value="REC"/>
    <property type="match status" value="1"/>
</dbReference>
<evidence type="ECO:0000259" key="2">
    <source>
        <dbReference type="PROSITE" id="PS50110"/>
    </source>
</evidence>
<evidence type="ECO:0000313" key="5">
    <source>
        <dbReference type="Proteomes" id="UP001595478"/>
    </source>
</evidence>
<dbReference type="InterPro" id="IPR001789">
    <property type="entry name" value="Sig_transdc_resp-reg_receiver"/>
</dbReference>
<gene>
    <name evidence="4" type="ORF">ACFOHL_04560</name>
</gene>
<evidence type="ECO:0000313" key="4">
    <source>
        <dbReference type="EMBL" id="MFC3120878.1"/>
    </source>
</evidence>
<dbReference type="SMART" id="SM01012">
    <property type="entry name" value="ANTAR"/>
    <property type="match status" value="1"/>
</dbReference>
<organism evidence="4 5">
    <name type="scientific">Agaribacter flavus</name>
    <dbReference type="NCBI Taxonomy" id="1902781"/>
    <lineage>
        <taxon>Bacteria</taxon>
        <taxon>Pseudomonadati</taxon>
        <taxon>Pseudomonadota</taxon>
        <taxon>Gammaproteobacteria</taxon>
        <taxon>Alteromonadales</taxon>
        <taxon>Alteromonadaceae</taxon>
        <taxon>Agaribacter</taxon>
    </lineage>
</organism>
<evidence type="ECO:0000259" key="3">
    <source>
        <dbReference type="PROSITE" id="PS50921"/>
    </source>
</evidence>
<dbReference type="SMART" id="SM00448">
    <property type="entry name" value="REC"/>
    <property type="match status" value="1"/>
</dbReference>
<dbReference type="EMBL" id="JBHRSW010000006">
    <property type="protein sequence ID" value="MFC3120878.1"/>
    <property type="molecule type" value="Genomic_DNA"/>
</dbReference>
<dbReference type="RefSeq" id="WP_376919021.1">
    <property type="nucleotide sequence ID" value="NZ_JBHRSW010000006.1"/>
</dbReference>
<comment type="caution">
    <text evidence="4">The sequence shown here is derived from an EMBL/GenBank/DDBJ whole genome shotgun (WGS) entry which is preliminary data.</text>
</comment>
<dbReference type="PROSITE" id="PS50110">
    <property type="entry name" value="RESPONSE_REGULATORY"/>
    <property type="match status" value="1"/>
</dbReference>
<dbReference type="InterPro" id="IPR011006">
    <property type="entry name" value="CheY-like_superfamily"/>
</dbReference>
<dbReference type="PIRSF" id="PIRSF036382">
    <property type="entry name" value="RR_antiterm"/>
    <property type="match status" value="1"/>
</dbReference>
<sequence>MDSNSTKFELSILLIDDNKERAESIQSALDNSRYCIKHITSPKFGLLKLVDEFQPDMIVIDIESPSRDMLESLHTISAFNPKPVVMFSEKEDTETINLSVKSGVSAYVAGDTDPARVRAILDAAVARFDAFQQLRQELDDTKQALEARKTIDQAKRLLMEQSGLSEQEAYKRMRKMAMDAGQKLEEVAKTLIAVMQNMKIG</sequence>
<feature type="modified residue" description="4-aspartylphosphate" evidence="1">
    <location>
        <position position="61"/>
    </location>
</feature>
<reference evidence="5" key="1">
    <citation type="journal article" date="2019" name="Int. J. Syst. Evol. Microbiol.">
        <title>The Global Catalogue of Microorganisms (GCM) 10K type strain sequencing project: providing services to taxonomists for standard genome sequencing and annotation.</title>
        <authorList>
            <consortium name="The Broad Institute Genomics Platform"/>
            <consortium name="The Broad Institute Genome Sequencing Center for Infectious Disease"/>
            <person name="Wu L."/>
            <person name="Ma J."/>
        </authorList>
    </citation>
    <scope>NUCLEOTIDE SEQUENCE [LARGE SCALE GENOMIC DNA]</scope>
    <source>
        <strain evidence="5">KCTC 52473</strain>
    </source>
</reference>
<keyword evidence="1" id="KW-0597">Phosphoprotein</keyword>
<name>A0ABV7FNP5_9ALTE</name>
<dbReference type="Pfam" id="PF00072">
    <property type="entry name" value="Response_reg"/>
    <property type="match status" value="1"/>
</dbReference>
<feature type="domain" description="Response regulatory" evidence="2">
    <location>
        <begin position="11"/>
        <end position="125"/>
    </location>
</feature>
<dbReference type="Proteomes" id="UP001595478">
    <property type="component" value="Unassembled WGS sequence"/>
</dbReference>